<sequence>MSRFIAVLVACVLAVMLVGVDAQGRYYFSRNAMPTIVRYQQPVQQSYPVRQNTYAAQQQYNPYAGNWARPVVSVPQQQYRPSNYYGYNSVENNSGESREVYRRYW</sequence>
<keyword evidence="3" id="KW-1185">Reference proteome</keyword>
<dbReference type="Proteomes" id="UP000000305">
    <property type="component" value="Unassembled WGS sequence"/>
</dbReference>
<dbReference type="KEGG" id="dpx:DAPPUDRAFT_313997"/>
<feature type="chain" id="PRO_5003240022" evidence="1">
    <location>
        <begin position="23"/>
        <end position="105"/>
    </location>
</feature>
<name>E9G4E8_DAPPU</name>
<evidence type="ECO:0000256" key="1">
    <source>
        <dbReference type="SAM" id="SignalP"/>
    </source>
</evidence>
<protein>
    <submittedName>
        <fullName evidence="2">Uncharacterized protein</fullName>
    </submittedName>
</protein>
<evidence type="ECO:0000313" key="2">
    <source>
        <dbReference type="EMBL" id="EFX85284.1"/>
    </source>
</evidence>
<accession>E9G4E8</accession>
<dbReference type="EMBL" id="GL732532">
    <property type="protein sequence ID" value="EFX85284.1"/>
    <property type="molecule type" value="Genomic_DNA"/>
</dbReference>
<dbReference type="OrthoDB" id="10295074at2759"/>
<dbReference type="HOGENOM" id="CLU_2239238_0_0_1"/>
<keyword evidence="1" id="KW-0732">Signal</keyword>
<organism evidence="2 3">
    <name type="scientific">Daphnia pulex</name>
    <name type="common">Water flea</name>
    <dbReference type="NCBI Taxonomy" id="6669"/>
    <lineage>
        <taxon>Eukaryota</taxon>
        <taxon>Metazoa</taxon>
        <taxon>Ecdysozoa</taxon>
        <taxon>Arthropoda</taxon>
        <taxon>Crustacea</taxon>
        <taxon>Branchiopoda</taxon>
        <taxon>Diplostraca</taxon>
        <taxon>Cladocera</taxon>
        <taxon>Anomopoda</taxon>
        <taxon>Daphniidae</taxon>
        <taxon>Daphnia</taxon>
    </lineage>
</organism>
<dbReference type="AlphaFoldDB" id="E9G4E8"/>
<dbReference type="InParanoid" id="E9G4E8"/>
<proteinExistence type="predicted"/>
<reference evidence="2 3" key="1">
    <citation type="journal article" date="2011" name="Science">
        <title>The ecoresponsive genome of Daphnia pulex.</title>
        <authorList>
            <person name="Colbourne J.K."/>
            <person name="Pfrender M.E."/>
            <person name="Gilbert D."/>
            <person name="Thomas W.K."/>
            <person name="Tucker A."/>
            <person name="Oakley T.H."/>
            <person name="Tokishita S."/>
            <person name="Aerts A."/>
            <person name="Arnold G.J."/>
            <person name="Basu M.K."/>
            <person name="Bauer D.J."/>
            <person name="Caceres C.E."/>
            <person name="Carmel L."/>
            <person name="Casola C."/>
            <person name="Choi J.H."/>
            <person name="Detter J.C."/>
            <person name="Dong Q."/>
            <person name="Dusheyko S."/>
            <person name="Eads B.D."/>
            <person name="Frohlich T."/>
            <person name="Geiler-Samerotte K.A."/>
            <person name="Gerlach D."/>
            <person name="Hatcher P."/>
            <person name="Jogdeo S."/>
            <person name="Krijgsveld J."/>
            <person name="Kriventseva E.V."/>
            <person name="Kultz D."/>
            <person name="Laforsch C."/>
            <person name="Lindquist E."/>
            <person name="Lopez J."/>
            <person name="Manak J.R."/>
            <person name="Muller J."/>
            <person name="Pangilinan J."/>
            <person name="Patwardhan R.P."/>
            <person name="Pitluck S."/>
            <person name="Pritham E.J."/>
            <person name="Rechtsteiner A."/>
            <person name="Rho M."/>
            <person name="Rogozin I.B."/>
            <person name="Sakarya O."/>
            <person name="Salamov A."/>
            <person name="Schaack S."/>
            <person name="Shapiro H."/>
            <person name="Shiga Y."/>
            <person name="Skalitzky C."/>
            <person name="Smith Z."/>
            <person name="Souvorov A."/>
            <person name="Sung W."/>
            <person name="Tang Z."/>
            <person name="Tsuchiya D."/>
            <person name="Tu H."/>
            <person name="Vos H."/>
            <person name="Wang M."/>
            <person name="Wolf Y.I."/>
            <person name="Yamagata H."/>
            <person name="Yamada T."/>
            <person name="Ye Y."/>
            <person name="Shaw J.R."/>
            <person name="Andrews J."/>
            <person name="Crease T.J."/>
            <person name="Tang H."/>
            <person name="Lucas S.M."/>
            <person name="Robertson H.M."/>
            <person name="Bork P."/>
            <person name="Koonin E.V."/>
            <person name="Zdobnov E.M."/>
            <person name="Grigoriev I.V."/>
            <person name="Lynch M."/>
            <person name="Boore J.L."/>
        </authorList>
    </citation>
    <scope>NUCLEOTIDE SEQUENCE [LARGE SCALE GENOMIC DNA]</scope>
</reference>
<feature type="signal peptide" evidence="1">
    <location>
        <begin position="1"/>
        <end position="22"/>
    </location>
</feature>
<evidence type="ECO:0000313" key="3">
    <source>
        <dbReference type="Proteomes" id="UP000000305"/>
    </source>
</evidence>
<gene>
    <name evidence="2" type="ORF">DAPPUDRAFT_313997</name>
</gene>